<evidence type="ECO:0000259" key="1">
    <source>
        <dbReference type="PROSITE" id="PS50280"/>
    </source>
</evidence>
<keyword evidence="2" id="KW-0489">Methyltransferase</keyword>
<proteinExistence type="predicted"/>
<organism evidence="2 3">
    <name type="scientific">Haematococcus lacustris</name>
    <name type="common">Green alga</name>
    <name type="synonym">Haematococcus pluvialis</name>
    <dbReference type="NCBI Taxonomy" id="44745"/>
    <lineage>
        <taxon>Eukaryota</taxon>
        <taxon>Viridiplantae</taxon>
        <taxon>Chlorophyta</taxon>
        <taxon>core chlorophytes</taxon>
        <taxon>Chlorophyceae</taxon>
        <taxon>CS clade</taxon>
        <taxon>Chlamydomonadales</taxon>
        <taxon>Haematococcaceae</taxon>
        <taxon>Haematococcus</taxon>
    </lineage>
</organism>
<dbReference type="PANTHER" id="PTHR47643:SF2">
    <property type="entry name" value="TPR DOMAIN PROTEIN (AFU_ORTHOLOGUE AFUA_5G12710)"/>
    <property type="match status" value="1"/>
</dbReference>
<evidence type="ECO:0000313" key="3">
    <source>
        <dbReference type="Proteomes" id="UP000485058"/>
    </source>
</evidence>
<sequence length="275" mass="29703">MPHGLSPTENVVKECWEEAGVAAHLADAARPVGVVSYRTGLKPDVLFVYDLELPEDFKPQAQDGEVEQFMLWPVSKVAEVVSNTTEFKTNCNLVIIDWLPVTSLGSTASSKAAGFGPAAATPRSKKTIKVKKAGSRVLNGASSSEQRLNPDNLDKATQHNLAMTIKLNCYGDNHEDLALCELRGEAARGHLGVWGPFALLNHSCAPNAINMVCGSSMVVRAARPIAAGEEVTISYLGRPQLQPATVRRARLLEDYGFECSCPRCVNELELDQSGK</sequence>
<dbReference type="PROSITE" id="PS50280">
    <property type="entry name" value="SET"/>
    <property type="match status" value="1"/>
</dbReference>
<reference evidence="2 3" key="1">
    <citation type="submission" date="2020-02" db="EMBL/GenBank/DDBJ databases">
        <title>Draft genome sequence of Haematococcus lacustris strain NIES-144.</title>
        <authorList>
            <person name="Morimoto D."/>
            <person name="Nakagawa S."/>
            <person name="Yoshida T."/>
            <person name="Sawayama S."/>
        </authorList>
    </citation>
    <scope>NUCLEOTIDE SEQUENCE [LARGE SCALE GENOMIC DNA]</scope>
    <source>
        <strain evidence="2 3">NIES-144</strain>
    </source>
</reference>
<dbReference type="Pfam" id="PF00856">
    <property type="entry name" value="SET"/>
    <property type="match status" value="1"/>
</dbReference>
<dbReference type="InterPro" id="IPR053209">
    <property type="entry name" value="Gramillin-biosynth_MTr"/>
</dbReference>
<keyword evidence="2" id="KW-0808">Transferase</keyword>
<dbReference type="Proteomes" id="UP000485058">
    <property type="component" value="Unassembled WGS sequence"/>
</dbReference>
<dbReference type="GO" id="GO:0008168">
    <property type="term" value="F:methyltransferase activity"/>
    <property type="evidence" value="ECO:0007669"/>
    <property type="project" value="UniProtKB-KW"/>
</dbReference>
<dbReference type="InterPro" id="IPR001214">
    <property type="entry name" value="SET_dom"/>
</dbReference>
<accession>A0A6A0A9R4</accession>
<dbReference type="Gene3D" id="2.170.270.10">
    <property type="entry name" value="SET domain"/>
    <property type="match status" value="1"/>
</dbReference>
<dbReference type="AlphaFoldDB" id="A0A6A0A9R4"/>
<keyword evidence="3" id="KW-1185">Reference proteome</keyword>
<feature type="non-terminal residue" evidence="2">
    <location>
        <position position="275"/>
    </location>
</feature>
<dbReference type="PANTHER" id="PTHR47643">
    <property type="entry name" value="TPR DOMAIN PROTEIN (AFU_ORTHOLOGUE AFUA_5G12710)"/>
    <property type="match status" value="1"/>
</dbReference>
<feature type="domain" description="SET" evidence="1">
    <location>
        <begin position="100"/>
        <end position="236"/>
    </location>
</feature>
<gene>
    <name evidence="2" type="ORF">HaLaN_27448</name>
</gene>
<comment type="caution">
    <text evidence="2">The sequence shown here is derived from an EMBL/GenBank/DDBJ whole genome shotgun (WGS) entry which is preliminary data.</text>
</comment>
<dbReference type="EMBL" id="BLLF01004083">
    <property type="protein sequence ID" value="GFH28884.1"/>
    <property type="molecule type" value="Genomic_DNA"/>
</dbReference>
<dbReference type="InterPro" id="IPR015797">
    <property type="entry name" value="NUDIX_hydrolase-like_dom_sf"/>
</dbReference>
<dbReference type="CDD" id="cd03676">
    <property type="entry name" value="NUDIX_Tnr3_like"/>
    <property type="match status" value="1"/>
</dbReference>
<evidence type="ECO:0000313" key="2">
    <source>
        <dbReference type="EMBL" id="GFH28884.1"/>
    </source>
</evidence>
<dbReference type="SUPFAM" id="SSF55811">
    <property type="entry name" value="Nudix"/>
    <property type="match status" value="1"/>
</dbReference>
<name>A0A6A0A9R4_HAELA</name>
<dbReference type="GO" id="GO:0032259">
    <property type="term" value="P:methylation"/>
    <property type="evidence" value="ECO:0007669"/>
    <property type="project" value="UniProtKB-KW"/>
</dbReference>
<dbReference type="CDD" id="cd20071">
    <property type="entry name" value="SET_SMYD"/>
    <property type="match status" value="1"/>
</dbReference>
<protein>
    <submittedName>
        <fullName evidence="2">Histone methyltransferase</fullName>
    </submittedName>
</protein>
<dbReference type="SUPFAM" id="SSF82199">
    <property type="entry name" value="SET domain"/>
    <property type="match status" value="1"/>
</dbReference>
<dbReference type="InterPro" id="IPR046341">
    <property type="entry name" value="SET_dom_sf"/>
</dbReference>
<dbReference type="Gene3D" id="3.90.79.10">
    <property type="entry name" value="Nucleoside Triphosphate Pyrophosphohydrolase"/>
    <property type="match status" value="1"/>
</dbReference>